<dbReference type="GeneID" id="106011644"/>
<gene>
    <name evidence="3" type="primary">LOC106011644</name>
</gene>
<evidence type="ECO:0000313" key="3">
    <source>
        <dbReference type="RefSeq" id="XP_035825462.1"/>
    </source>
</evidence>
<accession>A0ABM1VSS0</accession>
<dbReference type="RefSeq" id="XP_035825462.1">
    <property type="nucleotide sequence ID" value="XM_035969569.1"/>
</dbReference>
<keyword evidence="2" id="KW-1185">Reference proteome</keyword>
<dbReference type="Proteomes" id="UP000694888">
    <property type="component" value="Unplaced"/>
</dbReference>
<proteinExistence type="predicted"/>
<feature type="compositionally biased region" description="Basic and acidic residues" evidence="1">
    <location>
        <begin position="1"/>
        <end position="11"/>
    </location>
</feature>
<organism evidence="2 3">
    <name type="scientific">Aplysia californica</name>
    <name type="common">California sea hare</name>
    <dbReference type="NCBI Taxonomy" id="6500"/>
    <lineage>
        <taxon>Eukaryota</taxon>
        <taxon>Metazoa</taxon>
        <taxon>Spiralia</taxon>
        <taxon>Lophotrochozoa</taxon>
        <taxon>Mollusca</taxon>
        <taxon>Gastropoda</taxon>
        <taxon>Heterobranchia</taxon>
        <taxon>Euthyneura</taxon>
        <taxon>Tectipleura</taxon>
        <taxon>Aplysiida</taxon>
        <taxon>Aplysioidea</taxon>
        <taxon>Aplysiidae</taxon>
        <taxon>Aplysia</taxon>
    </lineage>
</organism>
<feature type="compositionally biased region" description="Basic residues" evidence="1">
    <location>
        <begin position="208"/>
        <end position="218"/>
    </location>
</feature>
<evidence type="ECO:0000313" key="2">
    <source>
        <dbReference type="Proteomes" id="UP000694888"/>
    </source>
</evidence>
<sequence length="314" mass="35451">MSARSSTERPPKHPGPTGLSLSKHASGSYVQRFKIQKERIKTLHSNSDDESQTKNSRVIDKLLPKINSIAREDTSVKKYTRSDTVKSIKLPGVSGGSAYSQAARRRQPVPVKTFHLRLNPEMSKSLSSLPSIPGSPSVDQSISPSSDREYEFKGTAFPAKHRYQKIAFQKTLHAEKTSADDLTLGASLGQNEKGKSNRFEGVYRNALPRRPHRHHPHHAGSSEPETARSLIDGEPPKSSSTLSHVRMRRYSKESSISDTRSEGNYLVAKKWKDDCDCLRCQMLRRQYKEGDEQYKLWGQYPCHRVDHAIRLDDD</sequence>
<feature type="region of interest" description="Disordered" evidence="1">
    <location>
        <begin position="124"/>
        <end position="147"/>
    </location>
</feature>
<reference evidence="3" key="1">
    <citation type="submission" date="2025-08" db="UniProtKB">
        <authorList>
            <consortium name="RefSeq"/>
        </authorList>
    </citation>
    <scope>IDENTIFICATION</scope>
</reference>
<evidence type="ECO:0000256" key="1">
    <source>
        <dbReference type="SAM" id="MobiDB-lite"/>
    </source>
</evidence>
<feature type="region of interest" description="Disordered" evidence="1">
    <location>
        <begin position="1"/>
        <end position="27"/>
    </location>
</feature>
<name>A0ABM1VSS0_APLCA</name>
<feature type="region of interest" description="Disordered" evidence="1">
    <location>
        <begin position="208"/>
        <end position="259"/>
    </location>
</feature>
<protein>
    <submittedName>
        <fullName evidence="3">Uncharacterized protein LOC106011644</fullName>
    </submittedName>
</protein>
<feature type="compositionally biased region" description="Low complexity" evidence="1">
    <location>
        <begin position="124"/>
        <end position="145"/>
    </location>
</feature>